<organism evidence="3">
    <name type="scientific">Aplanochytrium stocchinoi</name>
    <dbReference type="NCBI Taxonomy" id="215587"/>
    <lineage>
        <taxon>Eukaryota</taxon>
        <taxon>Sar</taxon>
        <taxon>Stramenopiles</taxon>
        <taxon>Bigyra</taxon>
        <taxon>Labyrinthulomycetes</taxon>
        <taxon>Thraustochytrida</taxon>
        <taxon>Thraustochytriidae</taxon>
        <taxon>Aplanochytrium</taxon>
    </lineage>
</organism>
<dbReference type="PANTHER" id="PTHR11960:SF18">
    <property type="entry name" value="EUKARYOTIC TRANSLATION INITIATION FACTOR 4E HOMOLOGOUS PROTEIN, ISOFORM B"/>
    <property type="match status" value="1"/>
</dbReference>
<dbReference type="PANTHER" id="PTHR11960">
    <property type="entry name" value="EUKARYOTIC TRANSLATION INITIATION FACTOR 4E RELATED"/>
    <property type="match status" value="1"/>
</dbReference>
<keyword evidence="1" id="KW-0694">RNA-binding</keyword>
<keyword evidence="1" id="KW-0396">Initiation factor</keyword>
<dbReference type="AlphaFoldDB" id="A0A7S3LL32"/>
<feature type="compositionally biased region" description="Basic and acidic residues" evidence="2">
    <location>
        <begin position="253"/>
        <end position="268"/>
    </location>
</feature>
<dbReference type="InterPro" id="IPR001040">
    <property type="entry name" value="TIF_eIF_4E"/>
</dbReference>
<keyword evidence="1" id="KW-0648">Protein biosynthesis</keyword>
<dbReference type="InterPro" id="IPR023398">
    <property type="entry name" value="TIF_eIF4e-like"/>
</dbReference>
<name>A0A7S3LL32_9STRA</name>
<feature type="region of interest" description="Disordered" evidence="2">
    <location>
        <begin position="208"/>
        <end position="301"/>
    </location>
</feature>
<feature type="compositionally biased region" description="Polar residues" evidence="2">
    <location>
        <begin position="270"/>
        <end position="290"/>
    </location>
</feature>
<dbReference type="FunFam" id="3.30.760.10:FF:000043">
    <property type="entry name" value="Predicted protein"/>
    <property type="match status" value="1"/>
</dbReference>
<proteinExistence type="inferred from homology"/>
<dbReference type="Gene3D" id="3.30.760.10">
    <property type="entry name" value="RNA Cap, Translation Initiation Factor Eif4e"/>
    <property type="match status" value="1"/>
</dbReference>
<evidence type="ECO:0000313" key="3">
    <source>
        <dbReference type="EMBL" id="CAE0430427.1"/>
    </source>
</evidence>
<feature type="region of interest" description="Disordered" evidence="2">
    <location>
        <begin position="1"/>
        <end position="26"/>
    </location>
</feature>
<dbReference type="SUPFAM" id="SSF55418">
    <property type="entry name" value="eIF4e-like"/>
    <property type="match status" value="1"/>
</dbReference>
<sequence>MVPSRAGSNGRSTGIGPPVPVPQKKKLAKPGEHLLNSQYCFWYMRRGGGERKPSGPTDYEKSIKQIGEFATVEGFWQLYNHLVRPNEVPHTTDYHLFKSGIKPIWEDPANKMGGKWIVRLRKGIASRYWEAALLAIIGEDIDVGNEICGAVISVRYSEDIIAVWNRNADNVEAVQKIRDALRKILRVPDFAKVEYKRHDTALQDSSSFRNTNVWRGGGGRENNSYSSRDRESHRDSGRGGRPSNLPAWASDDVSNRTGDRSKRDEREGMSMSSRNMSRDQGSGMRSTGIGSDSRENVGRRW</sequence>
<dbReference type="GO" id="GO:0000340">
    <property type="term" value="F:RNA 7-methylguanosine cap binding"/>
    <property type="evidence" value="ECO:0007669"/>
    <property type="project" value="TreeGrafter"/>
</dbReference>
<gene>
    <name evidence="3" type="ORF">ASTO00021_LOCUS755</name>
</gene>
<dbReference type="GO" id="GO:0003743">
    <property type="term" value="F:translation initiation factor activity"/>
    <property type="evidence" value="ECO:0007669"/>
    <property type="project" value="UniProtKB-KW"/>
</dbReference>
<feature type="compositionally biased region" description="Polar residues" evidence="2">
    <location>
        <begin position="1"/>
        <end position="12"/>
    </location>
</feature>
<feature type="compositionally biased region" description="Basic and acidic residues" evidence="2">
    <location>
        <begin position="227"/>
        <end position="238"/>
    </location>
</feature>
<dbReference type="EMBL" id="HBIN01001329">
    <property type="protein sequence ID" value="CAE0430427.1"/>
    <property type="molecule type" value="Transcribed_RNA"/>
</dbReference>
<dbReference type="InterPro" id="IPR019770">
    <property type="entry name" value="TIF_eIF_4E_CS"/>
</dbReference>
<accession>A0A7S3LL32</accession>
<evidence type="ECO:0000256" key="2">
    <source>
        <dbReference type="SAM" id="MobiDB-lite"/>
    </source>
</evidence>
<dbReference type="Pfam" id="PF01652">
    <property type="entry name" value="IF4E"/>
    <property type="match status" value="1"/>
</dbReference>
<feature type="compositionally biased region" description="Basic and acidic residues" evidence="2">
    <location>
        <begin position="292"/>
        <end position="301"/>
    </location>
</feature>
<comment type="similarity">
    <text evidence="1">Belongs to the eukaryotic initiation factor 4E family.</text>
</comment>
<evidence type="ECO:0000256" key="1">
    <source>
        <dbReference type="RuleBase" id="RU004374"/>
    </source>
</evidence>
<reference evidence="3" key="1">
    <citation type="submission" date="2021-01" db="EMBL/GenBank/DDBJ databases">
        <authorList>
            <person name="Corre E."/>
            <person name="Pelletier E."/>
            <person name="Niang G."/>
            <person name="Scheremetjew M."/>
            <person name="Finn R."/>
            <person name="Kale V."/>
            <person name="Holt S."/>
            <person name="Cochrane G."/>
            <person name="Meng A."/>
            <person name="Brown T."/>
            <person name="Cohen L."/>
        </authorList>
    </citation>
    <scope>NUCLEOTIDE SEQUENCE</scope>
    <source>
        <strain evidence="3">GSBS06</strain>
    </source>
</reference>
<protein>
    <submittedName>
        <fullName evidence="3">Uncharacterized protein</fullName>
    </submittedName>
</protein>
<dbReference type="GO" id="GO:0016281">
    <property type="term" value="C:eukaryotic translation initiation factor 4F complex"/>
    <property type="evidence" value="ECO:0007669"/>
    <property type="project" value="TreeGrafter"/>
</dbReference>
<dbReference type="PROSITE" id="PS00813">
    <property type="entry name" value="IF4E"/>
    <property type="match status" value="1"/>
</dbReference>